<keyword evidence="1" id="KW-0547">Nucleotide-binding</keyword>
<dbReference type="Gene3D" id="1.10.8.60">
    <property type="match status" value="1"/>
</dbReference>
<reference evidence="4" key="2">
    <citation type="journal article" date="2014" name="ISME J.">
        <title>Microbial stratification in low pH oxic and suboxic macroscopic growths along an acid mine drainage.</title>
        <authorList>
            <person name="Mendez-Garcia C."/>
            <person name="Mesa V."/>
            <person name="Sprenger R.R."/>
            <person name="Richter M."/>
            <person name="Diez M.S."/>
            <person name="Solano J."/>
            <person name="Bargiela R."/>
            <person name="Golyshina O.V."/>
            <person name="Manteca A."/>
            <person name="Ramos J.L."/>
            <person name="Gallego J.R."/>
            <person name="Llorente I."/>
            <person name="Martins Dos Santos V.A."/>
            <person name="Jensen O.N."/>
            <person name="Pelaez A.I."/>
            <person name="Sanchez J."/>
            <person name="Ferrer M."/>
        </authorList>
    </citation>
    <scope>NUCLEOTIDE SEQUENCE</scope>
</reference>
<dbReference type="Pfam" id="PF10431">
    <property type="entry name" value="ClpB_D2-small"/>
    <property type="match status" value="1"/>
</dbReference>
<dbReference type="PANTHER" id="PTHR11638">
    <property type="entry name" value="ATP-DEPENDENT CLP PROTEASE"/>
    <property type="match status" value="1"/>
</dbReference>
<organism evidence="4">
    <name type="scientific">mine drainage metagenome</name>
    <dbReference type="NCBI Taxonomy" id="410659"/>
    <lineage>
        <taxon>unclassified sequences</taxon>
        <taxon>metagenomes</taxon>
        <taxon>ecological metagenomes</taxon>
    </lineage>
</organism>
<feature type="non-terminal residue" evidence="4">
    <location>
        <position position="1"/>
    </location>
</feature>
<gene>
    <name evidence="4" type="ORF">B1A_17429</name>
</gene>
<dbReference type="EMBL" id="AUZX01012816">
    <property type="protein sequence ID" value="EQD37729.1"/>
    <property type="molecule type" value="Genomic_DNA"/>
</dbReference>
<dbReference type="GO" id="GO:0016887">
    <property type="term" value="F:ATP hydrolysis activity"/>
    <property type="evidence" value="ECO:0007669"/>
    <property type="project" value="TreeGrafter"/>
</dbReference>
<feature type="domain" description="Clp ATPase C-terminal" evidence="3">
    <location>
        <begin position="31"/>
        <end position="120"/>
    </location>
</feature>
<dbReference type="SMART" id="SM01086">
    <property type="entry name" value="ClpB_D2-small"/>
    <property type="match status" value="1"/>
</dbReference>
<proteinExistence type="predicted"/>
<sequence length="129" mass="14685">DRRRLLEPVLRAHFRPEFLNRLDEIVVFHSLGPEQIGRIVDLQFALIEARLQPRRIRLRATAPARSWLAAQGYDSQFGARPLRRTLQRLVLDPLTTRLLEGKIADGSEVTINLRNGELELTAAAPGRSE</sequence>
<protein>
    <submittedName>
        <fullName evidence="4">Protein disaggregation chaperone</fullName>
    </submittedName>
</protein>
<keyword evidence="2" id="KW-0067">ATP-binding</keyword>
<reference evidence="4" key="1">
    <citation type="submission" date="2013-08" db="EMBL/GenBank/DDBJ databases">
        <authorList>
            <person name="Mendez C."/>
            <person name="Richter M."/>
            <person name="Ferrer M."/>
            <person name="Sanchez J."/>
        </authorList>
    </citation>
    <scope>NUCLEOTIDE SEQUENCE</scope>
</reference>
<dbReference type="GO" id="GO:0034605">
    <property type="term" value="P:cellular response to heat"/>
    <property type="evidence" value="ECO:0007669"/>
    <property type="project" value="TreeGrafter"/>
</dbReference>
<dbReference type="AlphaFoldDB" id="T1A9X6"/>
<evidence type="ECO:0000256" key="2">
    <source>
        <dbReference type="ARBA" id="ARBA00022840"/>
    </source>
</evidence>
<dbReference type="InterPro" id="IPR050130">
    <property type="entry name" value="ClpA_ClpB"/>
</dbReference>
<dbReference type="InterPro" id="IPR027417">
    <property type="entry name" value="P-loop_NTPase"/>
</dbReference>
<evidence type="ECO:0000313" key="4">
    <source>
        <dbReference type="EMBL" id="EQD37729.1"/>
    </source>
</evidence>
<dbReference type="PANTHER" id="PTHR11638:SF18">
    <property type="entry name" value="HEAT SHOCK PROTEIN 104"/>
    <property type="match status" value="1"/>
</dbReference>
<dbReference type="GO" id="GO:0005737">
    <property type="term" value="C:cytoplasm"/>
    <property type="evidence" value="ECO:0007669"/>
    <property type="project" value="TreeGrafter"/>
</dbReference>
<evidence type="ECO:0000256" key="1">
    <source>
        <dbReference type="ARBA" id="ARBA00022741"/>
    </source>
</evidence>
<dbReference type="SUPFAM" id="SSF52540">
    <property type="entry name" value="P-loop containing nucleoside triphosphate hydrolases"/>
    <property type="match status" value="1"/>
</dbReference>
<accession>T1A9X6</accession>
<name>T1A9X6_9ZZZZ</name>
<evidence type="ECO:0000259" key="3">
    <source>
        <dbReference type="SMART" id="SM01086"/>
    </source>
</evidence>
<comment type="caution">
    <text evidence="4">The sequence shown here is derived from an EMBL/GenBank/DDBJ whole genome shotgun (WGS) entry which is preliminary data.</text>
</comment>
<dbReference type="InterPro" id="IPR019489">
    <property type="entry name" value="Clp_ATPase_C"/>
</dbReference>
<dbReference type="GO" id="GO:0005524">
    <property type="term" value="F:ATP binding"/>
    <property type="evidence" value="ECO:0007669"/>
    <property type="project" value="UniProtKB-KW"/>
</dbReference>